<comment type="caution">
    <text evidence="2">The sequence shown here is derived from an EMBL/GenBank/DDBJ whole genome shotgun (WGS) entry which is preliminary data.</text>
</comment>
<feature type="region of interest" description="Disordered" evidence="1">
    <location>
        <begin position="1"/>
        <end position="40"/>
    </location>
</feature>
<accession>A0A939NQR1</accession>
<gene>
    <name evidence="2" type="ORF">J4733_25495</name>
</gene>
<protein>
    <submittedName>
        <fullName evidence="2">Uncharacterized protein</fullName>
    </submittedName>
</protein>
<name>A0A939NQR1_KLEPN</name>
<organism evidence="2 3">
    <name type="scientific">Klebsiella pneumoniae</name>
    <dbReference type="NCBI Taxonomy" id="573"/>
    <lineage>
        <taxon>Bacteria</taxon>
        <taxon>Pseudomonadati</taxon>
        <taxon>Pseudomonadota</taxon>
        <taxon>Gammaproteobacteria</taxon>
        <taxon>Enterobacterales</taxon>
        <taxon>Enterobacteriaceae</taxon>
        <taxon>Klebsiella/Raoultella group</taxon>
        <taxon>Klebsiella</taxon>
        <taxon>Klebsiella pneumoniae complex</taxon>
    </lineage>
</organism>
<proteinExistence type="predicted"/>
<dbReference type="EMBL" id="JAGETN010000060">
    <property type="protein sequence ID" value="MBO2025953.1"/>
    <property type="molecule type" value="Genomic_DNA"/>
</dbReference>
<dbReference type="Proteomes" id="UP000664267">
    <property type="component" value="Unassembled WGS sequence"/>
</dbReference>
<evidence type="ECO:0000313" key="3">
    <source>
        <dbReference type="Proteomes" id="UP000664267"/>
    </source>
</evidence>
<evidence type="ECO:0000313" key="2">
    <source>
        <dbReference type="EMBL" id="MBO2025953.1"/>
    </source>
</evidence>
<dbReference type="AlphaFoldDB" id="A0A939NQR1"/>
<reference evidence="2" key="1">
    <citation type="submission" date="2021-03" db="EMBL/GenBank/DDBJ databases">
        <title>Molecular epidemiology and mechanisms of colistin and carbapenem resistance in Enterobacteriaceae from clinical isolates, the environment and porcine samples in Pretoria, South Africa.</title>
        <authorList>
            <person name="Bogoshi D."/>
            <person name="Mbelle N.M."/>
            <person name="Naidoo V."/>
            <person name="Osei Sekyere J."/>
        </authorList>
    </citation>
    <scope>NUCLEOTIDE SEQUENCE</scope>
    <source>
        <strain evidence="2">C029</strain>
    </source>
</reference>
<sequence length="71" mass="7743">MRINLRAPDGAADPDRNGAVGRRRGALARSAPPQAVTRDAALQTQWRRIAALRISGEENPGRASTRSHFRP</sequence>
<evidence type="ECO:0000256" key="1">
    <source>
        <dbReference type="SAM" id="MobiDB-lite"/>
    </source>
</evidence>